<protein>
    <submittedName>
        <fullName evidence="4">SDR family oxidoreductase</fullName>
    </submittedName>
</protein>
<evidence type="ECO:0000256" key="1">
    <source>
        <dbReference type="ARBA" id="ARBA00006484"/>
    </source>
</evidence>
<dbReference type="Gene3D" id="3.40.50.1820">
    <property type="entry name" value="alpha/beta hydrolase"/>
    <property type="match status" value="1"/>
</dbReference>
<name>A0ABT0FRE3_9ACTN</name>
<dbReference type="PANTHER" id="PTHR44196:SF1">
    <property type="entry name" value="DEHYDROGENASE_REDUCTASE SDR FAMILY MEMBER 7B"/>
    <property type="match status" value="1"/>
</dbReference>
<dbReference type="InterPro" id="IPR002347">
    <property type="entry name" value="SDR_fam"/>
</dbReference>
<reference evidence="4 5" key="1">
    <citation type="submission" date="2022-04" db="EMBL/GenBank/DDBJ databases">
        <title>Genome draft of Actinomadura sp. ATCC 31491.</title>
        <authorList>
            <person name="Shi X."/>
            <person name="Du Y."/>
        </authorList>
    </citation>
    <scope>NUCLEOTIDE SEQUENCE [LARGE SCALE GENOMIC DNA]</scope>
    <source>
        <strain evidence="4 5">ATCC 31491</strain>
    </source>
</reference>
<dbReference type="InterPro" id="IPR020904">
    <property type="entry name" value="Sc_DH/Rdtase_CS"/>
</dbReference>
<dbReference type="PANTHER" id="PTHR44196">
    <property type="entry name" value="DEHYDROGENASE/REDUCTASE SDR FAMILY MEMBER 7B"/>
    <property type="match status" value="1"/>
</dbReference>
<dbReference type="InterPro" id="IPR036291">
    <property type="entry name" value="NAD(P)-bd_dom_sf"/>
</dbReference>
<evidence type="ECO:0000313" key="4">
    <source>
        <dbReference type="EMBL" id="MCK2214605.1"/>
    </source>
</evidence>
<dbReference type="Gene3D" id="3.40.50.720">
    <property type="entry name" value="NAD(P)-binding Rossmann-like Domain"/>
    <property type="match status" value="1"/>
</dbReference>
<sequence length="567" mass="60805">MRWVESGDVRLALHEDGDPANPTVLLLHGYPDTHRVWDEVAARLTGRFHVVRYDVRGSGASTAPRDRRDYGLDRLMADLEAVLDAVGASRAHLVGHDWGSIQGWEAVGRPGLAARLASFTSLGGPGTADIADFARHGRRRDRLTQLVRSWYIGAFQVPVVPELAWGALVPRLLARVLRREGALPRDGHPAPTLVRDGRNGLWLYRANLRGRRPAGTPPVAVPQVDVPVQLVEAAHDGFVTPALAGWCERRTARLWRRVIDAGHWAHRGRPEVVAELIAGFVAHVEGAPPGRELRRARAGRAPRGAFADRLVVVTGAGSGIGLATARAFAAHGGEVVCADVDGAAAARAAEGIGKDLGGTAWAVQVDVANIDQMAAFSRNIISEYGVPDIVVNNAGITVAGPILDHTAEHWRRTIDVNLWGVIHGCRLFGAAMVERGQGGHLVNVASLAAFAPTRLLPAYSVSKAGVKALSDVLRAELAGHGIGVSVVCPGFVSTPMAGHTTYVGEDRRESAVRWLARRGYPAERVAAHILRAVHRDEAVVPVNLEGKIGYALSRISPRLMRRVARLG</sequence>
<dbReference type="PRINTS" id="PR00081">
    <property type="entry name" value="GDHRDH"/>
</dbReference>
<dbReference type="RefSeq" id="WP_247815231.1">
    <property type="nucleotide sequence ID" value="NZ_JAKRKC020000001.1"/>
</dbReference>
<comment type="similarity">
    <text evidence="1">Belongs to the short-chain dehydrogenases/reductases (SDR) family.</text>
</comment>
<accession>A0ABT0FRE3</accession>
<dbReference type="InterPro" id="IPR000073">
    <property type="entry name" value="AB_hydrolase_1"/>
</dbReference>
<dbReference type="SUPFAM" id="SSF51735">
    <property type="entry name" value="NAD(P)-binding Rossmann-fold domains"/>
    <property type="match status" value="1"/>
</dbReference>
<dbReference type="NCBIfam" id="NF004514">
    <property type="entry name" value="PRK05855.1"/>
    <property type="match status" value="1"/>
</dbReference>
<dbReference type="Pfam" id="PF00561">
    <property type="entry name" value="Abhydrolase_1"/>
    <property type="match status" value="1"/>
</dbReference>
<dbReference type="CDD" id="cd05233">
    <property type="entry name" value="SDR_c"/>
    <property type="match status" value="1"/>
</dbReference>
<gene>
    <name evidence="4" type="ORF">MF672_012500</name>
</gene>
<evidence type="ECO:0000313" key="5">
    <source>
        <dbReference type="Proteomes" id="UP001317259"/>
    </source>
</evidence>
<dbReference type="EMBL" id="JAKRKC020000001">
    <property type="protein sequence ID" value="MCK2214605.1"/>
    <property type="molecule type" value="Genomic_DNA"/>
</dbReference>
<evidence type="ECO:0000256" key="2">
    <source>
        <dbReference type="ARBA" id="ARBA00023002"/>
    </source>
</evidence>
<dbReference type="Pfam" id="PF00106">
    <property type="entry name" value="adh_short"/>
    <property type="match status" value="1"/>
</dbReference>
<evidence type="ECO:0000259" key="3">
    <source>
        <dbReference type="Pfam" id="PF00561"/>
    </source>
</evidence>
<dbReference type="PROSITE" id="PS00061">
    <property type="entry name" value="ADH_SHORT"/>
    <property type="match status" value="1"/>
</dbReference>
<dbReference type="Proteomes" id="UP001317259">
    <property type="component" value="Unassembled WGS sequence"/>
</dbReference>
<keyword evidence="2" id="KW-0560">Oxidoreductase</keyword>
<feature type="domain" description="AB hydrolase-1" evidence="3">
    <location>
        <begin position="22"/>
        <end position="266"/>
    </location>
</feature>
<dbReference type="SUPFAM" id="SSF53474">
    <property type="entry name" value="alpha/beta-Hydrolases"/>
    <property type="match status" value="1"/>
</dbReference>
<proteinExistence type="inferred from homology"/>
<organism evidence="4 5">
    <name type="scientific">Actinomadura luzonensis</name>
    <dbReference type="NCBI Taxonomy" id="2805427"/>
    <lineage>
        <taxon>Bacteria</taxon>
        <taxon>Bacillati</taxon>
        <taxon>Actinomycetota</taxon>
        <taxon>Actinomycetes</taxon>
        <taxon>Streptosporangiales</taxon>
        <taxon>Thermomonosporaceae</taxon>
        <taxon>Actinomadura</taxon>
    </lineage>
</organism>
<dbReference type="PRINTS" id="PR00080">
    <property type="entry name" value="SDRFAMILY"/>
</dbReference>
<dbReference type="InterPro" id="IPR029058">
    <property type="entry name" value="AB_hydrolase_fold"/>
</dbReference>
<keyword evidence="5" id="KW-1185">Reference proteome</keyword>
<comment type="caution">
    <text evidence="4">The sequence shown here is derived from an EMBL/GenBank/DDBJ whole genome shotgun (WGS) entry which is preliminary data.</text>
</comment>